<evidence type="ECO:0000256" key="12">
    <source>
        <dbReference type="ARBA" id="ARBA00037975"/>
    </source>
</evidence>
<feature type="transmembrane region" description="Helical" evidence="13">
    <location>
        <begin position="90"/>
        <end position="109"/>
    </location>
</feature>
<accession>A0ABT4XST3</accession>
<keyword evidence="9 13" id="KW-1133">Transmembrane helix</keyword>
<evidence type="ECO:0000256" key="10">
    <source>
        <dbReference type="ARBA" id="ARBA00023004"/>
    </source>
</evidence>
<gene>
    <name evidence="15" type="ORF">PFY00_09210</name>
</gene>
<keyword evidence="5" id="KW-0349">Heme</keyword>
<evidence type="ECO:0000256" key="4">
    <source>
        <dbReference type="ARBA" id="ARBA00022475"/>
    </source>
</evidence>
<comment type="subcellular location">
    <subcellularLocation>
        <location evidence="2">Cell membrane</location>
        <topology evidence="2">Multi-pass membrane protein</topology>
    </subcellularLocation>
</comment>
<comment type="similarity">
    <text evidence="12">Belongs to the cytochrome b561 family.</text>
</comment>
<keyword evidence="10" id="KW-0408">Iron</keyword>
<evidence type="ECO:0000256" key="7">
    <source>
        <dbReference type="ARBA" id="ARBA00022723"/>
    </source>
</evidence>
<evidence type="ECO:0000256" key="6">
    <source>
        <dbReference type="ARBA" id="ARBA00022692"/>
    </source>
</evidence>
<comment type="cofactor">
    <cofactor evidence="1">
        <name>heme b</name>
        <dbReference type="ChEBI" id="CHEBI:60344"/>
    </cofactor>
</comment>
<dbReference type="Proteomes" id="UP001210720">
    <property type="component" value="Unassembled WGS sequence"/>
</dbReference>
<evidence type="ECO:0000256" key="3">
    <source>
        <dbReference type="ARBA" id="ARBA00022448"/>
    </source>
</evidence>
<evidence type="ECO:0000256" key="8">
    <source>
        <dbReference type="ARBA" id="ARBA00022982"/>
    </source>
</evidence>
<evidence type="ECO:0000259" key="14">
    <source>
        <dbReference type="Pfam" id="PF01292"/>
    </source>
</evidence>
<organism evidence="15 16">
    <name type="scientific">Thalassococcus lentus</name>
    <dbReference type="NCBI Taxonomy" id="1210524"/>
    <lineage>
        <taxon>Bacteria</taxon>
        <taxon>Pseudomonadati</taxon>
        <taxon>Pseudomonadota</taxon>
        <taxon>Alphaproteobacteria</taxon>
        <taxon>Rhodobacterales</taxon>
        <taxon>Roseobacteraceae</taxon>
        <taxon>Thalassococcus</taxon>
    </lineage>
</organism>
<dbReference type="InterPro" id="IPR052168">
    <property type="entry name" value="Cytochrome_b561_oxidase"/>
</dbReference>
<feature type="transmembrane region" description="Helical" evidence="13">
    <location>
        <begin position="129"/>
        <end position="147"/>
    </location>
</feature>
<keyword evidence="4" id="KW-1003">Cell membrane</keyword>
<proteinExistence type="inferred from homology"/>
<keyword evidence="8" id="KW-0249">Electron transport</keyword>
<evidence type="ECO:0000256" key="5">
    <source>
        <dbReference type="ARBA" id="ARBA00022617"/>
    </source>
</evidence>
<evidence type="ECO:0000256" key="2">
    <source>
        <dbReference type="ARBA" id="ARBA00004651"/>
    </source>
</evidence>
<protein>
    <submittedName>
        <fullName evidence="15">Cytochrome b/b6 domain-containing protein</fullName>
    </submittedName>
</protein>
<reference evidence="15 16" key="1">
    <citation type="submission" date="2023-01" db="EMBL/GenBank/DDBJ databases">
        <title>Thalassococcus onchidii sp. nov., isolated from a marine invertebrate from the South China Sea.</title>
        <authorList>
            <person name="Xu S."/>
            <person name="Liu Z."/>
            <person name="Xu Y."/>
        </authorList>
    </citation>
    <scope>NUCLEOTIDE SEQUENCE [LARGE SCALE GENOMIC DNA]</scope>
    <source>
        <strain evidence="15 16">KCTC 32084</strain>
    </source>
</reference>
<sequence>MTSTAHSHGFVTKGIHWLSAGLIGYGYLKGLDDVAQLSHPGVMQFEVAFALGLGALFLLRLFWTKGAAGATRLPTDAPKWEHFASKAVHVGLYASVFGIVLSGLGIALAYTTSVLGGLFQSAMIGLHEFALSALPVLLLAHIAGAIWHKVVRRDGVLESMTGKLPL</sequence>
<evidence type="ECO:0000256" key="11">
    <source>
        <dbReference type="ARBA" id="ARBA00023136"/>
    </source>
</evidence>
<feature type="transmembrane region" description="Helical" evidence="13">
    <location>
        <begin position="42"/>
        <end position="63"/>
    </location>
</feature>
<keyword evidence="6 13" id="KW-0812">Transmembrane</keyword>
<keyword evidence="3" id="KW-0813">Transport</keyword>
<dbReference type="Pfam" id="PF01292">
    <property type="entry name" value="Ni_hydr_CYTB"/>
    <property type="match status" value="1"/>
</dbReference>
<dbReference type="PANTHER" id="PTHR30529">
    <property type="entry name" value="CYTOCHROME B561"/>
    <property type="match status" value="1"/>
</dbReference>
<feature type="domain" description="Cytochrome b561 bacterial/Ni-hydrogenase" evidence="14">
    <location>
        <begin position="8"/>
        <end position="162"/>
    </location>
</feature>
<dbReference type="InterPro" id="IPR011577">
    <property type="entry name" value="Cyt_b561_bac/Ni-Hgenase"/>
</dbReference>
<keyword evidence="16" id="KW-1185">Reference proteome</keyword>
<comment type="caution">
    <text evidence="15">The sequence shown here is derived from an EMBL/GenBank/DDBJ whole genome shotgun (WGS) entry which is preliminary data.</text>
</comment>
<dbReference type="InterPro" id="IPR016174">
    <property type="entry name" value="Di-haem_cyt_TM"/>
</dbReference>
<dbReference type="EMBL" id="JAQIOY010000003">
    <property type="protein sequence ID" value="MDA7424903.1"/>
    <property type="molecule type" value="Genomic_DNA"/>
</dbReference>
<keyword evidence="7" id="KW-0479">Metal-binding</keyword>
<evidence type="ECO:0000256" key="13">
    <source>
        <dbReference type="SAM" id="Phobius"/>
    </source>
</evidence>
<evidence type="ECO:0000256" key="1">
    <source>
        <dbReference type="ARBA" id="ARBA00001970"/>
    </source>
</evidence>
<dbReference type="RefSeq" id="WP_271432266.1">
    <property type="nucleotide sequence ID" value="NZ_JAQIOY010000003.1"/>
</dbReference>
<dbReference type="PANTHER" id="PTHR30529:SF1">
    <property type="entry name" value="CYTOCHROME B561 HOMOLOG 2"/>
    <property type="match status" value="1"/>
</dbReference>
<evidence type="ECO:0000313" key="16">
    <source>
        <dbReference type="Proteomes" id="UP001210720"/>
    </source>
</evidence>
<name>A0ABT4XST3_9RHOB</name>
<dbReference type="SUPFAM" id="SSF81342">
    <property type="entry name" value="Transmembrane di-heme cytochromes"/>
    <property type="match status" value="1"/>
</dbReference>
<evidence type="ECO:0000313" key="15">
    <source>
        <dbReference type="EMBL" id="MDA7424903.1"/>
    </source>
</evidence>
<keyword evidence="11 13" id="KW-0472">Membrane</keyword>
<evidence type="ECO:0000256" key="9">
    <source>
        <dbReference type="ARBA" id="ARBA00022989"/>
    </source>
</evidence>